<dbReference type="OrthoDB" id="5963at2759"/>
<evidence type="ECO:0000313" key="5">
    <source>
        <dbReference type="Proteomes" id="UP000002748"/>
    </source>
</evidence>
<dbReference type="Pfam" id="PF06391">
    <property type="entry name" value="MAT1"/>
    <property type="match status" value="1"/>
</dbReference>
<feature type="region of interest" description="Disordered" evidence="2">
    <location>
        <begin position="1"/>
        <end position="45"/>
    </location>
</feature>
<dbReference type="EMBL" id="ALBS01000047">
    <property type="protein sequence ID" value="EJT51791.1"/>
    <property type="molecule type" value="Genomic_DNA"/>
</dbReference>
<keyword evidence="1" id="KW-0175">Coiled coil</keyword>
<dbReference type="PANTHER" id="PTHR12683">
    <property type="entry name" value="CDK-ACTIVATING KINASE ASSEMBLY FACTOR MAT1"/>
    <property type="match status" value="1"/>
</dbReference>
<dbReference type="KEGG" id="tasa:A1Q1_07022"/>
<protein>
    <submittedName>
        <fullName evidence="4">Transcription/repair factor TFIIH subunit Tfb3</fullName>
    </submittedName>
</protein>
<accession>J5TNF3</accession>
<dbReference type="HOGENOM" id="CLU_1008977_0_0_1"/>
<comment type="caution">
    <text evidence="4">The sequence shown here is derived from an EMBL/GenBank/DDBJ whole genome shotgun (WGS) entry which is preliminary data.</text>
</comment>
<dbReference type="RefSeq" id="XP_014182746.1">
    <property type="nucleotide sequence ID" value="XM_014327271.1"/>
</dbReference>
<dbReference type="GO" id="GO:0006357">
    <property type="term" value="P:regulation of transcription by RNA polymerase II"/>
    <property type="evidence" value="ECO:0007669"/>
    <property type="project" value="TreeGrafter"/>
</dbReference>
<reference evidence="4 5" key="1">
    <citation type="journal article" date="2012" name="Eukaryot. Cell">
        <title>Draft genome sequence of CBS 2479, the standard type strain of Trichosporon asahii.</title>
        <authorList>
            <person name="Yang R.Y."/>
            <person name="Li H.T."/>
            <person name="Zhu H."/>
            <person name="Zhou G.P."/>
            <person name="Wang M."/>
            <person name="Wang L."/>
        </authorList>
    </citation>
    <scope>NUCLEOTIDE SEQUENCE [LARGE SCALE GENOMIC DNA]</scope>
    <source>
        <strain evidence="5">ATCC 90039 / CBS 2479 / JCM 2466 / KCTC 7840 / NCYC 2677 / UAMH 7654</strain>
    </source>
</reference>
<name>J5TNF3_TRIAS</name>
<feature type="domain" description="MAT1 centre" evidence="3">
    <location>
        <begin position="67"/>
        <end position="175"/>
    </location>
</feature>
<dbReference type="GO" id="GO:0005675">
    <property type="term" value="C:transcription factor TFIIH holo complex"/>
    <property type="evidence" value="ECO:0007669"/>
    <property type="project" value="TreeGrafter"/>
</dbReference>
<evidence type="ECO:0000313" key="4">
    <source>
        <dbReference type="EMBL" id="EJT51791.1"/>
    </source>
</evidence>
<dbReference type="GO" id="GO:0006281">
    <property type="term" value="P:DNA repair"/>
    <property type="evidence" value="ECO:0007669"/>
    <property type="project" value="TreeGrafter"/>
</dbReference>
<dbReference type="InterPro" id="IPR015877">
    <property type="entry name" value="MAT1_centre"/>
</dbReference>
<organism evidence="4 5">
    <name type="scientific">Trichosporon asahii var. asahii (strain ATCC 90039 / CBS 2479 / JCM 2466 / KCTC 7840 / NBRC 103889/ NCYC 2677 / UAMH 7654)</name>
    <name type="common">Yeast</name>
    <dbReference type="NCBI Taxonomy" id="1186058"/>
    <lineage>
        <taxon>Eukaryota</taxon>
        <taxon>Fungi</taxon>
        <taxon>Dikarya</taxon>
        <taxon>Basidiomycota</taxon>
        <taxon>Agaricomycotina</taxon>
        <taxon>Tremellomycetes</taxon>
        <taxon>Trichosporonales</taxon>
        <taxon>Trichosporonaceae</taxon>
        <taxon>Trichosporon</taxon>
    </lineage>
</organism>
<dbReference type="PANTHER" id="PTHR12683:SF13">
    <property type="entry name" value="CDK-ACTIVATING KINASE ASSEMBLY FACTOR MAT1"/>
    <property type="match status" value="1"/>
</dbReference>
<dbReference type="Proteomes" id="UP000002748">
    <property type="component" value="Unassembled WGS sequence"/>
</dbReference>
<evidence type="ECO:0000256" key="1">
    <source>
        <dbReference type="SAM" id="Coils"/>
    </source>
</evidence>
<feature type="coiled-coil region" evidence="1">
    <location>
        <begin position="76"/>
        <end position="145"/>
    </location>
</feature>
<sequence length="276" mass="30655">MSRPVQRKPLGVPRRPGAPSGMRRPPAQARPGGGNAPGSKGNDHGYLYVAGIKDASKRVQELWLTPAFNILNDIDVEKMEAQIEAYQAENASLIAKNKHKSELDQYTQAERDELEKRARAERVRLIEEAERIDRLEEERTKQEIVDALSRPGGGEELAKEIRAKADKAKADRAAALAAAVPPSLAALNPAVHDDKDHPPTSPSYAGPYVPIPYADPDLMPWSHWYEMKEDYVDGRSGVVWAKEDRDKKVRGGGWDLHTFWEMEVRGAVEGLGIEPL</sequence>
<evidence type="ECO:0000259" key="3">
    <source>
        <dbReference type="Pfam" id="PF06391"/>
    </source>
</evidence>
<evidence type="ECO:0000256" key="2">
    <source>
        <dbReference type="SAM" id="MobiDB-lite"/>
    </source>
</evidence>
<dbReference type="AlphaFoldDB" id="J5TNF3"/>
<dbReference type="VEuPathDB" id="FungiDB:A1Q1_07022"/>
<proteinExistence type="predicted"/>
<dbReference type="GeneID" id="25990534"/>
<gene>
    <name evidence="4" type="ORF">A1Q1_07022</name>
</gene>